<dbReference type="GO" id="GO:0003677">
    <property type="term" value="F:DNA binding"/>
    <property type="evidence" value="ECO:0007669"/>
    <property type="project" value="UniProtKB-KW"/>
</dbReference>
<organism evidence="5 6">
    <name type="scientific">Marinobacterium aestuarii</name>
    <dbReference type="NCBI Taxonomy" id="1821621"/>
    <lineage>
        <taxon>Bacteria</taxon>
        <taxon>Pseudomonadati</taxon>
        <taxon>Pseudomonadota</taxon>
        <taxon>Gammaproteobacteria</taxon>
        <taxon>Oceanospirillales</taxon>
        <taxon>Oceanospirillaceae</taxon>
        <taxon>Marinobacterium</taxon>
    </lineage>
</organism>
<dbReference type="InterPro" id="IPR016032">
    <property type="entry name" value="Sig_transdc_resp-reg_C-effctor"/>
</dbReference>
<keyword evidence="6" id="KW-1185">Reference proteome</keyword>
<evidence type="ECO:0000256" key="2">
    <source>
        <dbReference type="ARBA" id="ARBA00023125"/>
    </source>
</evidence>
<dbReference type="InterPro" id="IPR000792">
    <property type="entry name" value="Tscrpt_reg_LuxR_C"/>
</dbReference>
<feature type="domain" description="HTH luxR-type" evidence="4">
    <location>
        <begin position="301"/>
        <end position="366"/>
    </location>
</feature>
<dbReference type="SMART" id="SM00421">
    <property type="entry name" value="HTH_LUXR"/>
    <property type="match status" value="1"/>
</dbReference>
<evidence type="ECO:0000313" key="5">
    <source>
        <dbReference type="EMBL" id="ANG63218.1"/>
    </source>
</evidence>
<dbReference type="Pfam" id="PF00196">
    <property type="entry name" value="GerE"/>
    <property type="match status" value="1"/>
</dbReference>
<dbReference type="PANTHER" id="PTHR44688">
    <property type="entry name" value="DNA-BINDING TRANSCRIPTIONAL ACTIVATOR DEVR_DOSR"/>
    <property type="match status" value="1"/>
</dbReference>
<keyword evidence="2" id="KW-0238">DNA-binding</keyword>
<dbReference type="SUPFAM" id="SSF46894">
    <property type="entry name" value="C-terminal effector domain of the bipartite response regulators"/>
    <property type="match status" value="1"/>
</dbReference>
<name>A0A1A9F004_9GAMM</name>
<proteinExistence type="predicted"/>
<dbReference type="PROSITE" id="PS50043">
    <property type="entry name" value="HTH_LUXR_2"/>
    <property type="match status" value="1"/>
</dbReference>
<reference evidence="5 6" key="2">
    <citation type="journal article" date="2018" name="Int. J. Syst. Evol. Microbiol.">
        <title>Marinobacterium aestuarii sp. nov., a benzene-degrading marine bacterium isolated from estuary sediment.</title>
        <authorList>
            <person name="Bae S.S."/>
            <person name="Jung J."/>
            <person name="Chung D."/>
            <person name="Baek K."/>
        </authorList>
    </citation>
    <scope>NUCLEOTIDE SEQUENCE [LARGE SCALE GENOMIC DNA]</scope>
    <source>
        <strain evidence="5 6">ST58-10</strain>
    </source>
</reference>
<protein>
    <recommendedName>
        <fullName evidence="4">HTH luxR-type domain-containing protein</fullName>
    </recommendedName>
</protein>
<dbReference type="KEGG" id="mars:A8C75_12525"/>
<gene>
    <name evidence="5" type="ORF">A8C75_12525</name>
</gene>
<reference evidence="6" key="1">
    <citation type="submission" date="2016-05" db="EMBL/GenBank/DDBJ databases">
        <authorList>
            <person name="Baek K."/>
            <person name="Yang S.-J."/>
        </authorList>
    </citation>
    <scope>NUCLEOTIDE SEQUENCE [LARGE SCALE GENOMIC DNA]</scope>
    <source>
        <strain evidence="6">ST58-10</strain>
    </source>
</reference>
<evidence type="ECO:0000259" key="4">
    <source>
        <dbReference type="PROSITE" id="PS50043"/>
    </source>
</evidence>
<sequence length="371" mass="41672">MASDTLLSLIDAIYSAAADPSLWPSVARQIQRAIGGHSVNLMFEDLRDDRVNSMYSNGVSQAQIERYQKEIMPQDRFTAIYKQMAPGTSFVSQDYFDRKELHSLYCYEGFYESIGFANFNAGLFYKDDQRRGWLSVVRSESEPLFKPDECLLMQTLTPHLQRAFMINVQLLEAHLTSKVALDSLEHIAAATMLLASNGKVVQHNSRANPYLHQTGGSTKQTTIRLPDAHANSHLHTLIGAISQGEAQEQNGIVPFVQKGVQKTALCFPWRSSDEQFDWLGKVTCCIVFILSPSVDAPHEDLLSKTFNLSKGEVKVLQRLMEGMQVSEVAGYLFVSEATVRFHIRNLLRKTASRSQAEMIARVFNTASVRVE</sequence>
<accession>A0A1A9F004</accession>
<dbReference type="CDD" id="cd06170">
    <property type="entry name" value="LuxR_C_like"/>
    <property type="match status" value="1"/>
</dbReference>
<dbReference type="PANTHER" id="PTHR44688:SF16">
    <property type="entry name" value="DNA-BINDING TRANSCRIPTIONAL ACTIVATOR DEVR_DOSR"/>
    <property type="match status" value="1"/>
</dbReference>
<keyword evidence="3" id="KW-0804">Transcription</keyword>
<dbReference type="STRING" id="1821621.A8C75_12525"/>
<dbReference type="PROSITE" id="PS00622">
    <property type="entry name" value="HTH_LUXR_1"/>
    <property type="match status" value="1"/>
</dbReference>
<dbReference type="GO" id="GO:0006355">
    <property type="term" value="P:regulation of DNA-templated transcription"/>
    <property type="evidence" value="ECO:0007669"/>
    <property type="project" value="InterPro"/>
</dbReference>
<dbReference type="InterPro" id="IPR036388">
    <property type="entry name" value="WH-like_DNA-bd_sf"/>
</dbReference>
<evidence type="ECO:0000256" key="1">
    <source>
        <dbReference type="ARBA" id="ARBA00023015"/>
    </source>
</evidence>
<evidence type="ECO:0000313" key="6">
    <source>
        <dbReference type="Proteomes" id="UP000078070"/>
    </source>
</evidence>
<dbReference type="Proteomes" id="UP000078070">
    <property type="component" value="Chromosome"/>
</dbReference>
<dbReference type="Gene3D" id="1.10.10.10">
    <property type="entry name" value="Winged helix-like DNA-binding domain superfamily/Winged helix DNA-binding domain"/>
    <property type="match status" value="1"/>
</dbReference>
<dbReference type="PRINTS" id="PR00038">
    <property type="entry name" value="HTHLUXR"/>
</dbReference>
<dbReference type="AlphaFoldDB" id="A0A1A9F004"/>
<dbReference type="EMBL" id="CP015839">
    <property type="protein sequence ID" value="ANG63218.1"/>
    <property type="molecule type" value="Genomic_DNA"/>
</dbReference>
<keyword evidence="1" id="KW-0805">Transcription regulation</keyword>
<evidence type="ECO:0000256" key="3">
    <source>
        <dbReference type="ARBA" id="ARBA00023163"/>
    </source>
</evidence>